<dbReference type="GO" id="GO:0005886">
    <property type="term" value="C:plasma membrane"/>
    <property type="evidence" value="ECO:0007669"/>
    <property type="project" value="UniProtKB-SubCell"/>
</dbReference>
<dbReference type="InterPro" id="IPR047817">
    <property type="entry name" value="ABC2_TM_bact-type"/>
</dbReference>
<evidence type="ECO:0000256" key="5">
    <source>
        <dbReference type="ARBA" id="ARBA00022692"/>
    </source>
</evidence>
<comment type="similarity">
    <text evidence="2 9">Belongs to the ABC-2 integral membrane protein family.</text>
</comment>
<evidence type="ECO:0000256" key="9">
    <source>
        <dbReference type="RuleBase" id="RU361157"/>
    </source>
</evidence>
<feature type="transmembrane region" description="Helical" evidence="9">
    <location>
        <begin position="105"/>
        <end position="133"/>
    </location>
</feature>
<dbReference type="OrthoDB" id="9786910at2"/>
<evidence type="ECO:0000256" key="7">
    <source>
        <dbReference type="ARBA" id="ARBA00023047"/>
    </source>
</evidence>
<dbReference type="EMBL" id="CP018835">
    <property type="protein sequence ID" value="ASA55897.1"/>
    <property type="molecule type" value="Genomic_DNA"/>
</dbReference>
<keyword evidence="8 9" id="KW-0472">Membrane</keyword>
<gene>
    <name evidence="11" type="ORF">BSQ33_09470</name>
</gene>
<dbReference type="PROSITE" id="PS51012">
    <property type="entry name" value="ABC_TM2"/>
    <property type="match status" value="1"/>
</dbReference>
<keyword evidence="4 9" id="KW-1003">Cell membrane</keyword>
<dbReference type="Pfam" id="PF01061">
    <property type="entry name" value="ABC2_membrane"/>
    <property type="match status" value="1"/>
</dbReference>
<keyword evidence="6 9" id="KW-1133">Transmembrane helix</keyword>
<dbReference type="InterPro" id="IPR013525">
    <property type="entry name" value="ABC2_TM"/>
</dbReference>
<keyword evidence="5 9" id="KW-0812">Transmembrane</keyword>
<keyword evidence="7" id="KW-0625">Polysaccharide transport</keyword>
<dbReference type="AlphaFoldDB" id="A0A1Z2SFL9"/>
<keyword evidence="7" id="KW-0762">Sugar transport</keyword>
<evidence type="ECO:0000313" key="12">
    <source>
        <dbReference type="Proteomes" id="UP000196708"/>
    </source>
</evidence>
<evidence type="ECO:0000256" key="6">
    <source>
        <dbReference type="ARBA" id="ARBA00022989"/>
    </source>
</evidence>
<evidence type="ECO:0000259" key="10">
    <source>
        <dbReference type="PROSITE" id="PS51012"/>
    </source>
</evidence>
<proteinExistence type="inferred from homology"/>
<organism evidence="11 12">
    <name type="scientific">Vibrio gazogenes</name>
    <dbReference type="NCBI Taxonomy" id="687"/>
    <lineage>
        <taxon>Bacteria</taxon>
        <taxon>Pseudomonadati</taxon>
        <taxon>Pseudomonadota</taxon>
        <taxon>Gammaproteobacteria</taxon>
        <taxon>Vibrionales</taxon>
        <taxon>Vibrionaceae</taxon>
        <taxon>Vibrio</taxon>
    </lineage>
</organism>
<accession>A0A1Z2SFL9</accession>
<reference evidence="11 12" key="1">
    <citation type="submission" date="2016-12" db="EMBL/GenBank/DDBJ databases">
        <authorList>
            <person name="Song W.-J."/>
            <person name="Kurnit D.M."/>
        </authorList>
    </citation>
    <scope>NUCLEOTIDE SEQUENCE [LARGE SCALE GENOMIC DNA]</scope>
    <source>
        <strain evidence="11 12">ATCC 43942</strain>
    </source>
</reference>
<sequence length="263" mass="30909">MLSHLKEVYKNKNIIIDLAKNDFKSRYMENYLGILWAFVQPACLIAIFWFVFQIGFKSVAIDDFPFILWLAAAMIPWFFIAECLQSASQSIIGSAFLVKKIVFKTSLLPIIKIISALIIHMFFLVIVLGMFLLYGYEPNIYWLQLIYYLICSIAIMVAISWITSSVVVFFRDLGQIIAMVIQFGFWLTPIFWNLQTVPEKYQFIIKFNPFYYLVEGYRDSLIYHTWFWEHPALSAYFWGLTIIISIVGFITFRKLRPHFADVL</sequence>
<protein>
    <recommendedName>
        <fullName evidence="9">Transport permease protein</fullName>
    </recommendedName>
</protein>
<dbReference type="GO" id="GO:0015774">
    <property type="term" value="P:polysaccharide transport"/>
    <property type="evidence" value="ECO:0007669"/>
    <property type="project" value="UniProtKB-KW"/>
</dbReference>
<dbReference type="Proteomes" id="UP000196708">
    <property type="component" value="Chromosome 1"/>
</dbReference>
<feature type="domain" description="ABC transmembrane type-2" evidence="10">
    <location>
        <begin position="32"/>
        <end position="255"/>
    </location>
</feature>
<name>A0A1Z2SFL9_VIBGA</name>
<dbReference type="KEGG" id="vga:BSQ33_09470"/>
<keyword evidence="3 9" id="KW-0813">Transport</keyword>
<feature type="transmembrane region" description="Helical" evidence="9">
    <location>
        <begin position="64"/>
        <end position="84"/>
    </location>
</feature>
<dbReference type="GO" id="GO:0015920">
    <property type="term" value="P:lipopolysaccharide transport"/>
    <property type="evidence" value="ECO:0007669"/>
    <property type="project" value="TreeGrafter"/>
</dbReference>
<feature type="transmembrane region" description="Helical" evidence="9">
    <location>
        <begin position="235"/>
        <end position="252"/>
    </location>
</feature>
<dbReference type="PANTHER" id="PTHR30413:SF10">
    <property type="entry name" value="CAPSULE POLYSACCHARIDE EXPORT INNER-MEMBRANE PROTEIN CTRC"/>
    <property type="match status" value="1"/>
</dbReference>
<feature type="transmembrane region" description="Helical" evidence="9">
    <location>
        <begin position="31"/>
        <end position="52"/>
    </location>
</feature>
<evidence type="ECO:0000256" key="1">
    <source>
        <dbReference type="ARBA" id="ARBA00004651"/>
    </source>
</evidence>
<dbReference type="RefSeq" id="WP_088133935.1">
    <property type="nucleotide sequence ID" value="NZ_CP018835.1"/>
</dbReference>
<evidence type="ECO:0000313" key="11">
    <source>
        <dbReference type="EMBL" id="ASA55897.1"/>
    </source>
</evidence>
<evidence type="ECO:0000256" key="2">
    <source>
        <dbReference type="ARBA" id="ARBA00007783"/>
    </source>
</evidence>
<dbReference type="GO" id="GO:0140359">
    <property type="term" value="F:ABC-type transporter activity"/>
    <property type="evidence" value="ECO:0007669"/>
    <property type="project" value="InterPro"/>
</dbReference>
<feature type="transmembrane region" description="Helical" evidence="9">
    <location>
        <begin position="145"/>
        <end position="169"/>
    </location>
</feature>
<feature type="transmembrane region" description="Helical" evidence="9">
    <location>
        <begin position="176"/>
        <end position="194"/>
    </location>
</feature>
<comment type="subcellular location">
    <subcellularLocation>
        <location evidence="9">Cell inner membrane</location>
        <topology evidence="9">Multi-pass membrane protein</topology>
    </subcellularLocation>
    <subcellularLocation>
        <location evidence="1">Cell membrane</location>
        <topology evidence="1">Multi-pass membrane protein</topology>
    </subcellularLocation>
</comment>
<evidence type="ECO:0000256" key="4">
    <source>
        <dbReference type="ARBA" id="ARBA00022475"/>
    </source>
</evidence>
<dbReference type="PANTHER" id="PTHR30413">
    <property type="entry name" value="INNER MEMBRANE TRANSPORT PERMEASE"/>
    <property type="match status" value="1"/>
</dbReference>
<evidence type="ECO:0000256" key="8">
    <source>
        <dbReference type="ARBA" id="ARBA00023136"/>
    </source>
</evidence>
<evidence type="ECO:0000256" key="3">
    <source>
        <dbReference type="ARBA" id="ARBA00022448"/>
    </source>
</evidence>